<dbReference type="PANTHER" id="PTHR44145:SF3">
    <property type="entry name" value="DNAJ HOMOLOG SUBFAMILY A MEMBER 3, MITOCHONDRIAL"/>
    <property type="match status" value="1"/>
</dbReference>
<keyword evidence="11" id="KW-1185">Reference proteome</keyword>
<evidence type="ECO:0000313" key="10">
    <source>
        <dbReference type="EMBL" id="KAG9509874.1"/>
    </source>
</evidence>
<keyword evidence="5" id="KW-0143">Chaperone</keyword>
<dbReference type="InterPro" id="IPR036869">
    <property type="entry name" value="J_dom_sf"/>
</dbReference>
<dbReference type="InterPro" id="IPR051938">
    <property type="entry name" value="Apopto_cytoskel_mod"/>
</dbReference>
<dbReference type="PROSITE" id="PS50076">
    <property type="entry name" value="DNAJ_2"/>
    <property type="match status" value="1"/>
</dbReference>
<reference evidence="10 11" key="1">
    <citation type="submission" date="2020-10" db="EMBL/GenBank/DDBJ databases">
        <authorList>
            <person name="Klimov P.B."/>
            <person name="Dyachkov S.M."/>
            <person name="Chetverikov P.E."/>
        </authorList>
    </citation>
    <scope>NUCLEOTIDE SEQUENCE [LARGE SCALE GENOMIC DNA]</scope>
    <source>
        <strain evidence="10">BMOC 18-1129-001#AD2665</strain>
        <tissue evidence="10">Entire mites</tissue>
    </source>
</reference>
<dbReference type="InterPro" id="IPR001623">
    <property type="entry name" value="DnaJ_domain"/>
</dbReference>
<feature type="non-terminal residue" evidence="10">
    <location>
        <position position="1"/>
    </location>
</feature>
<dbReference type="CDD" id="cd10719">
    <property type="entry name" value="DnaJ_zf"/>
    <property type="match status" value="1"/>
</dbReference>
<protein>
    <submittedName>
        <fullName evidence="10">Protein tumorous imaginal discs, mitochondrial</fullName>
    </submittedName>
</protein>
<keyword evidence="1 6" id="KW-0479">Metal-binding</keyword>
<feature type="region of interest" description="Disordered" evidence="7">
    <location>
        <begin position="389"/>
        <end position="427"/>
    </location>
</feature>
<evidence type="ECO:0000256" key="6">
    <source>
        <dbReference type="PROSITE-ProRule" id="PRU00546"/>
    </source>
</evidence>
<dbReference type="PRINTS" id="PR00625">
    <property type="entry name" value="JDOMAIN"/>
</dbReference>
<feature type="domain" description="CR-type" evidence="9">
    <location>
        <begin position="182"/>
        <end position="260"/>
    </location>
</feature>
<evidence type="ECO:0000256" key="2">
    <source>
        <dbReference type="ARBA" id="ARBA00022737"/>
    </source>
</evidence>
<dbReference type="SUPFAM" id="SSF49493">
    <property type="entry name" value="HSP40/DnaJ peptide-binding domain"/>
    <property type="match status" value="2"/>
</dbReference>
<evidence type="ECO:0000259" key="8">
    <source>
        <dbReference type="PROSITE" id="PS50076"/>
    </source>
</evidence>
<dbReference type="CDD" id="cd06257">
    <property type="entry name" value="DnaJ"/>
    <property type="match status" value="1"/>
</dbReference>
<dbReference type="Gene3D" id="2.60.260.20">
    <property type="entry name" value="Urease metallochaperone UreE, N-terminal domain"/>
    <property type="match status" value="2"/>
</dbReference>
<feature type="compositionally biased region" description="Low complexity" evidence="7">
    <location>
        <begin position="394"/>
        <end position="412"/>
    </location>
</feature>
<name>A0ABQ7S8W7_9ACAR</name>
<evidence type="ECO:0000313" key="11">
    <source>
        <dbReference type="Proteomes" id="UP000825002"/>
    </source>
</evidence>
<accession>A0ABQ7S8W7</accession>
<dbReference type="CDD" id="cd10747">
    <property type="entry name" value="DnaJ_C"/>
    <property type="match status" value="1"/>
</dbReference>
<comment type="caution">
    <text evidence="10">The sequence shown here is derived from an EMBL/GenBank/DDBJ whole genome shotgun (WGS) entry which is preliminary data.</text>
</comment>
<dbReference type="Gene3D" id="1.10.287.110">
    <property type="entry name" value="DnaJ domain"/>
    <property type="match status" value="1"/>
</dbReference>
<dbReference type="Pfam" id="PF00226">
    <property type="entry name" value="DnaJ"/>
    <property type="match status" value="1"/>
</dbReference>
<dbReference type="SMART" id="SM00271">
    <property type="entry name" value="DnaJ"/>
    <property type="match status" value="1"/>
</dbReference>
<feature type="domain" description="J" evidence="8">
    <location>
        <begin position="38"/>
        <end position="103"/>
    </location>
</feature>
<dbReference type="PANTHER" id="PTHR44145">
    <property type="entry name" value="DNAJ HOMOLOG SUBFAMILY A MEMBER 3, MITOCHONDRIAL"/>
    <property type="match status" value="1"/>
</dbReference>
<evidence type="ECO:0000256" key="7">
    <source>
        <dbReference type="SAM" id="MobiDB-lite"/>
    </source>
</evidence>
<dbReference type="SUPFAM" id="SSF46565">
    <property type="entry name" value="Chaperone J-domain"/>
    <property type="match status" value="1"/>
</dbReference>
<keyword evidence="2" id="KW-0677">Repeat</keyword>
<gene>
    <name evidence="10" type="primary">l(2)tid</name>
    <name evidence="10" type="ORF">GZH46_01597</name>
</gene>
<proteinExistence type="inferred from homology"/>
<feature type="zinc finger region" description="CR-type" evidence="6">
    <location>
        <begin position="182"/>
        <end position="260"/>
    </location>
</feature>
<keyword evidence="4 6" id="KW-0862">Zinc</keyword>
<evidence type="ECO:0000256" key="3">
    <source>
        <dbReference type="ARBA" id="ARBA00022771"/>
    </source>
</evidence>
<dbReference type="InterPro" id="IPR018253">
    <property type="entry name" value="DnaJ_domain_CS"/>
</dbReference>
<evidence type="ECO:0000259" key="9">
    <source>
        <dbReference type="PROSITE" id="PS51188"/>
    </source>
</evidence>
<evidence type="ECO:0000256" key="1">
    <source>
        <dbReference type="ARBA" id="ARBA00022723"/>
    </source>
</evidence>
<keyword evidence="3 6" id="KW-0863">Zinc-finger</keyword>
<evidence type="ECO:0000256" key="5">
    <source>
        <dbReference type="ARBA" id="ARBA00023186"/>
    </source>
</evidence>
<organism evidence="10 11">
    <name type="scientific">Fragariocoptes setiger</name>
    <dbReference type="NCBI Taxonomy" id="1670756"/>
    <lineage>
        <taxon>Eukaryota</taxon>
        <taxon>Metazoa</taxon>
        <taxon>Ecdysozoa</taxon>
        <taxon>Arthropoda</taxon>
        <taxon>Chelicerata</taxon>
        <taxon>Arachnida</taxon>
        <taxon>Acari</taxon>
        <taxon>Acariformes</taxon>
        <taxon>Trombidiformes</taxon>
        <taxon>Prostigmata</taxon>
        <taxon>Eupodina</taxon>
        <taxon>Eriophyoidea</taxon>
        <taxon>Phytoptidae</taxon>
        <taxon>Fragariocoptes</taxon>
    </lineage>
</organism>
<dbReference type="Gene3D" id="2.10.230.10">
    <property type="entry name" value="Heat shock protein DnaJ, cysteine-rich domain"/>
    <property type="match status" value="1"/>
</dbReference>
<dbReference type="HAMAP" id="MF_01152">
    <property type="entry name" value="DnaJ"/>
    <property type="match status" value="1"/>
</dbReference>
<dbReference type="InterPro" id="IPR001305">
    <property type="entry name" value="HSP_DnaJ_Cys-rich_dom"/>
</dbReference>
<dbReference type="PROSITE" id="PS51188">
    <property type="entry name" value="ZF_CR"/>
    <property type="match status" value="1"/>
</dbReference>
<dbReference type="InterPro" id="IPR036410">
    <property type="entry name" value="HSP_DnaJ_Cys-rich_dom_sf"/>
</dbReference>
<dbReference type="SUPFAM" id="SSF57938">
    <property type="entry name" value="DnaJ/Hsp40 cysteine-rich domain"/>
    <property type="match status" value="1"/>
</dbReference>
<dbReference type="InterPro" id="IPR012724">
    <property type="entry name" value="DnaJ"/>
</dbReference>
<dbReference type="InterPro" id="IPR002939">
    <property type="entry name" value="DnaJ_C"/>
</dbReference>
<dbReference type="PROSITE" id="PS00636">
    <property type="entry name" value="DNAJ_1"/>
    <property type="match status" value="1"/>
</dbReference>
<dbReference type="EMBL" id="JAIFTH010000302">
    <property type="protein sequence ID" value="KAG9509874.1"/>
    <property type="molecule type" value="Genomic_DNA"/>
</dbReference>
<dbReference type="InterPro" id="IPR008971">
    <property type="entry name" value="HSP40/DnaJ_pept-bd"/>
</dbReference>
<evidence type="ECO:0000256" key="4">
    <source>
        <dbReference type="ARBA" id="ARBA00022833"/>
    </source>
</evidence>
<sequence>MAIAITSSPVIRNKAFHVFSYLKFNTRTLFLSPKFCKDYYEVLGIPRNASAKDIKKAFYDKAKRYHPDTNKDDPEAAKKFQEVSQAYEVLSDDKRRKEYDFMGNAGAGSRPNGPGGGSTFHRQDNYGSFTDPEQLFRQIFRQFEETYGKGGIDYETDDSNAWGVGRSQEITLNVTFKEAATGCNKEVDINLVDTCPICNGNCCKPGYKPIKCPMCQGTGMETISTGPFMMRTTCRTCKGTRMYIRDPCTECKGKGRTLQRKTVIVPVPAGVDDGQTIRMRIANDKELFVTFRVSKSNYFRRDGADIHTDAVINVSKAVCGGKMLIEGLYDDVTVDISPGTSSHTRIRLPSKGVKRMDSYGRGDHYVHIKIQVPQSPNTRQKELARQLDGIDGIKTNTGGSKSGSNKTTSTSTDPEKGEQQDDSNPFVRMIKNLKCSREKEKVENK</sequence>
<dbReference type="Pfam" id="PF00684">
    <property type="entry name" value="DnaJ_CXXCXGXG"/>
    <property type="match status" value="1"/>
</dbReference>
<dbReference type="Proteomes" id="UP000825002">
    <property type="component" value="Unassembled WGS sequence"/>
</dbReference>
<dbReference type="Pfam" id="PF01556">
    <property type="entry name" value="DnaJ_C"/>
    <property type="match status" value="1"/>
</dbReference>